<dbReference type="EMBL" id="MFSY01000129">
    <property type="protein sequence ID" value="OGI43854.1"/>
    <property type="molecule type" value="Genomic_DNA"/>
</dbReference>
<gene>
    <name evidence="2" type="ORF">A2637_05050</name>
</gene>
<comment type="caution">
    <text evidence="2">The sequence shown here is derived from an EMBL/GenBank/DDBJ whole genome shotgun (WGS) entry which is preliminary data.</text>
</comment>
<evidence type="ECO:0000259" key="1">
    <source>
        <dbReference type="Pfam" id="PF00501"/>
    </source>
</evidence>
<dbReference type="Proteomes" id="UP000179360">
    <property type="component" value="Unassembled WGS sequence"/>
</dbReference>
<accession>A0A1F6TFH2</accession>
<dbReference type="InterPro" id="IPR053158">
    <property type="entry name" value="CapK_Type1_Caps_Biosynth"/>
</dbReference>
<dbReference type="SUPFAM" id="SSF56801">
    <property type="entry name" value="Acetyl-CoA synthetase-like"/>
    <property type="match status" value="1"/>
</dbReference>
<reference evidence="2 3" key="1">
    <citation type="journal article" date="2016" name="Nat. Commun.">
        <title>Thousands of microbial genomes shed light on interconnected biogeochemical processes in an aquifer system.</title>
        <authorList>
            <person name="Anantharaman K."/>
            <person name="Brown C.T."/>
            <person name="Hug L.A."/>
            <person name="Sharon I."/>
            <person name="Castelle C.J."/>
            <person name="Probst A.J."/>
            <person name="Thomas B.C."/>
            <person name="Singh A."/>
            <person name="Wilkins M.J."/>
            <person name="Karaoz U."/>
            <person name="Brodie E.L."/>
            <person name="Williams K.H."/>
            <person name="Hubbard S.S."/>
            <person name="Banfield J.F."/>
        </authorList>
    </citation>
    <scope>NUCLEOTIDE SEQUENCE [LARGE SCALE GENOMIC DNA]</scope>
</reference>
<dbReference type="InterPro" id="IPR042099">
    <property type="entry name" value="ANL_N_sf"/>
</dbReference>
<protein>
    <recommendedName>
        <fullName evidence="1">AMP-dependent synthetase/ligase domain-containing protein</fullName>
    </recommendedName>
</protein>
<dbReference type="Pfam" id="PF00501">
    <property type="entry name" value="AMP-binding"/>
    <property type="match status" value="1"/>
</dbReference>
<dbReference type="STRING" id="1817764.A2637_05050"/>
<dbReference type="PANTHER" id="PTHR36932">
    <property type="entry name" value="CAPSULAR POLYSACCHARIDE BIOSYNTHESIS PROTEIN"/>
    <property type="match status" value="1"/>
</dbReference>
<organism evidence="2 3">
    <name type="scientific">Candidatus Muproteobacteria bacterium RIFCSPHIGHO2_01_FULL_65_16</name>
    <dbReference type="NCBI Taxonomy" id="1817764"/>
    <lineage>
        <taxon>Bacteria</taxon>
        <taxon>Pseudomonadati</taxon>
        <taxon>Pseudomonadota</taxon>
        <taxon>Candidatus Muproteobacteria</taxon>
    </lineage>
</organism>
<dbReference type="PANTHER" id="PTHR36932:SF1">
    <property type="entry name" value="CAPSULAR POLYSACCHARIDE BIOSYNTHESIS PROTEIN"/>
    <property type="match status" value="1"/>
</dbReference>
<dbReference type="AlphaFoldDB" id="A0A1F6TFH2"/>
<dbReference type="Gene3D" id="3.40.50.12780">
    <property type="entry name" value="N-terminal domain of ligase-like"/>
    <property type="match status" value="1"/>
</dbReference>
<name>A0A1F6TFH2_9PROT</name>
<evidence type="ECO:0000313" key="3">
    <source>
        <dbReference type="Proteomes" id="UP000179360"/>
    </source>
</evidence>
<proteinExistence type="predicted"/>
<evidence type="ECO:0000313" key="2">
    <source>
        <dbReference type="EMBL" id="OGI43854.1"/>
    </source>
</evidence>
<dbReference type="InterPro" id="IPR000873">
    <property type="entry name" value="AMP-dep_synth/lig_dom"/>
</dbReference>
<feature type="domain" description="AMP-dependent synthetase/ligase" evidence="1">
    <location>
        <begin position="105"/>
        <end position="297"/>
    </location>
</feature>
<sequence length="447" mass="50652">MIISVLQKRHTLRGHDRLLPEQIQRIQHRKLAELRQFAYSRSGFYQQFHKGLFDKPLGELPSLSKSDYLAHFNEISTDSRLRLHALESYMKQMAVDDLYLGRYWLMSTSGSTGKNAVFVYDKTEWAVALASYMCCNDFAGVKTNFFGKTRLAIIGSKTPWHQSARVGHDMAVRTVPRLRLDATDPVRENIDRLNEFQPTVFVTYPSVMEQILEELRLGRVQFKPLAVLLTAEPSSPALRQEMSARWGVEGFDCYGATETGVIAAECAAHKGLHVRDDLLIVENVDEKNQPVPPGELGSKILVTSLFSRTLPLIRYEITDCVRFSRSRCECGRPYGLIEEIQGRRADFLRFPAPDGSRVTVHPNTFKSLLEPEAVEAWQVIQRSDGLHLRLARPRAGFSPDRLETKIQNELARQGSVSQKISIEIMDEIPRGPTGKLLLIVNQNNTSV</sequence>